<dbReference type="Proteomes" id="UP000821853">
    <property type="component" value="Chromosome 2"/>
</dbReference>
<dbReference type="PANTHER" id="PTHR10797">
    <property type="entry name" value="CCR4-NOT TRANSCRIPTION COMPLEX SUBUNIT"/>
    <property type="match status" value="1"/>
</dbReference>
<dbReference type="OrthoDB" id="1164111at2759"/>
<dbReference type="GO" id="GO:0003676">
    <property type="term" value="F:nucleic acid binding"/>
    <property type="evidence" value="ECO:0007669"/>
    <property type="project" value="InterPro"/>
</dbReference>
<dbReference type="InterPro" id="IPR039637">
    <property type="entry name" value="CNOT7/CNOT8/Pop2"/>
</dbReference>
<reference evidence="1 2" key="1">
    <citation type="journal article" date="2020" name="Cell">
        <title>Large-Scale Comparative Analyses of Tick Genomes Elucidate Their Genetic Diversity and Vector Capacities.</title>
        <authorList>
            <consortium name="Tick Genome and Microbiome Consortium (TIGMIC)"/>
            <person name="Jia N."/>
            <person name="Wang J."/>
            <person name="Shi W."/>
            <person name="Du L."/>
            <person name="Sun Y."/>
            <person name="Zhan W."/>
            <person name="Jiang J.F."/>
            <person name="Wang Q."/>
            <person name="Zhang B."/>
            <person name="Ji P."/>
            <person name="Bell-Sakyi L."/>
            <person name="Cui X.M."/>
            <person name="Yuan T.T."/>
            <person name="Jiang B.G."/>
            <person name="Yang W.F."/>
            <person name="Lam T.T."/>
            <person name="Chang Q.C."/>
            <person name="Ding S.J."/>
            <person name="Wang X.J."/>
            <person name="Zhu J.G."/>
            <person name="Ruan X.D."/>
            <person name="Zhao L."/>
            <person name="Wei J.T."/>
            <person name="Ye R.Z."/>
            <person name="Que T.C."/>
            <person name="Du C.H."/>
            <person name="Zhou Y.H."/>
            <person name="Cheng J.X."/>
            <person name="Dai P.F."/>
            <person name="Guo W.B."/>
            <person name="Han X.H."/>
            <person name="Huang E.J."/>
            <person name="Li L.F."/>
            <person name="Wei W."/>
            <person name="Gao Y.C."/>
            <person name="Liu J.Z."/>
            <person name="Shao H.Z."/>
            <person name="Wang X."/>
            <person name="Wang C.C."/>
            <person name="Yang T.C."/>
            <person name="Huo Q.B."/>
            <person name="Li W."/>
            <person name="Chen H.Y."/>
            <person name="Chen S.E."/>
            <person name="Zhou L.G."/>
            <person name="Ni X.B."/>
            <person name="Tian J.H."/>
            <person name="Sheng Y."/>
            <person name="Liu T."/>
            <person name="Pan Y.S."/>
            <person name="Xia L.Y."/>
            <person name="Li J."/>
            <person name="Zhao F."/>
            <person name="Cao W.C."/>
        </authorList>
    </citation>
    <scope>NUCLEOTIDE SEQUENCE [LARGE SCALE GENOMIC DNA]</scope>
    <source>
        <strain evidence="1">HaeL-2018</strain>
    </source>
</reference>
<dbReference type="GO" id="GO:0004535">
    <property type="term" value="F:poly(A)-specific ribonuclease activity"/>
    <property type="evidence" value="ECO:0007669"/>
    <property type="project" value="InterPro"/>
</dbReference>
<dbReference type="VEuPathDB" id="VectorBase:HLOH_061346"/>
<dbReference type="InterPro" id="IPR036397">
    <property type="entry name" value="RNaseH_sf"/>
</dbReference>
<dbReference type="EMBL" id="JABSTR010000004">
    <property type="protein sequence ID" value="KAH9366234.1"/>
    <property type="molecule type" value="Genomic_DNA"/>
</dbReference>
<keyword evidence="2" id="KW-1185">Reference proteome</keyword>
<sequence>MMKFMQIGFTFMDEAGNEPPQYWTWKFKFKFDLTEDMYAGDSVGLLVNSGIDFERHERQGIDPYEFAELLTVSGVVLSPEVKLICYHGAYVVASTDAADERAARHVRVHETTSLWSIRCQVPGADLHEPHWRPQSTG</sequence>
<dbReference type="SUPFAM" id="SSF53098">
    <property type="entry name" value="Ribonuclease H-like"/>
    <property type="match status" value="1"/>
</dbReference>
<comment type="caution">
    <text evidence="1">The sequence shown here is derived from an EMBL/GenBank/DDBJ whole genome shotgun (WGS) entry which is preliminary data.</text>
</comment>
<evidence type="ECO:0000313" key="1">
    <source>
        <dbReference type="EMBL" id="KAH9366234.1"/>
    </source>
</evidence>
<dbReference type="AlphaFoldDB" id="A0A9J6FSL4"/>
<dbReference type="Gene3D" id="3.30.420.10">
    <property type="entry name" value="Ribonuclease H-like superfamily/Ribonuclease H"/>
    <property type="match status" value="1"/>
</dbReference>
<gene>
    <name evidence="1" type="ORF">HPB48_001737</name>
</gene>
<name>A0A9J6FSL4_HAELO</name>
<organism evidence="1 2">
    <name type="scientific">Haemaphysalis longicornis</name>
    <name type="common">Bush tick</name>
    <dbReference type="NCBI Taxonomy" id="44386"/>
    <lineage>
        <taxon>Eukaryota</taxon>
        <taxon>Metazoa</taxon>
        <taxon>Ecdysozoa</taxon>
        <taxon>Arthropoda</taxon>
        <taxon>Chelicerata</taxon>
        <taxon>Arachnida</taxon>
        <taxon>Acari</taxon>
        <taxon>Parasitiformes</taxon>
        <taxon>Ixodida</taxon>
        <taxon>Ixodoidea</taxon>
        <taxon>Ixodidae</taxon>
        <taxon>Haemaphysalinae</taxon>
        <taxon>Haemaphysalis</taxon>
    </lineage>
</organism>
<evidence type="ECO:0000313" key="2">
    <source>
        <dbReference type="Proteomes" id="UP000821853"/>
    </source>
</evidence>
<accession>A0A9J6FSL4</accession>
<proteinExistence type="predicted"/>
<dbReference type="GO" id="GO:0030014">
    <property type="term" value="C:CCR4-NOT complex"/>
    <property type="evidence" value="ECO:0007669"/>
    <property type="project" value="InterPro"/>
</dbReference>
<protein>
    <submittedName>
        <fullName evidence="1">Uncharacterized protein</fullName>
    </submittedName>
</protein>
<dbReference type="InterPro" id="IPR012337">
    <property type="entry name" value="RNaseH-like_sf"/>
</dbReference>